<dbReference type="EMBL" id="SJPK01000009">
    <property type="protein sequence ID" value="TWT64739.1"/>
    <property type="molecule type" value="Genomic_DNA"/>
</dbReference>
<keyword evidence="2" id="KW-1185">Reference proteome</keyword>
<gene>
    <name evidence="1" type="ORF">CA85_35240</name>
</gene>
<evidence type="ECO:0000313" key="1">
    <source>
        <dbReference type="EMBL" id="TWT64739.1"/>
    </source>
</evidence>
<name>A0A5C5XQ73_9BACT</name>
<evidence type="ECO:0000313" key="2">
    <source>
        <dbReference type="Proteomes" id="UP000318053"/>
    </source>
</evidence>
<proteinExistence type="predicted"/>
<accession>A0A5C5XQ73</accession>
<reference evidence="1 2" key="1">
    <citation type="submission" date="2019-02" db="EMBL/GenBank/DDBJ databases">
        <title>Deep-cultivation of Planctomycetes and their phenomic and genomic characterization uncovers novel biology.</title>
        <authorList>
            <person name="Wiegand S."/>
            <person name="Jogler M."/>
            <person name="Boedeker C."/>
            <person name="Pinto D."/>
            <person name="Vollmers J."/>
            <person name="Rivas-Marin E."/>
            <person name="Kohn T."/>
            <person name="Peeters S.H."/>
            <person name="Heuer A."/>
            <person name="Rast P."/>
            <person name="Oberbeckmann S."/>
            <person name="Bunk B."/>
            <person name="Jeske O."/>
            <person name="Meyerdierks A."/>
            <person name="Storesund J.E."/>
            <person name="Kallscheuer N."/>
            <person name="Luecker S."/>
            <person name="Lage O.M."/>
            <person name="Pohl T."/>
            <person name="Merkel B.J."/>
            <person name="Hornburger P."/>
            <person name="Mueller R.-W."/>
            <person name="Bruemmer F."/>
            <person name="Labrenz M."/>
            <person name="Spormann A.M."/>
            <person name="Op Den Camp H."/>
            <person name="Overmann J."/>
            <person name="Amann R."/>
            <person name="Jetten M.S.M."/>
            <person name="Mascher T."/>
            <person name="Medema M.H."/>
            <person name="Devos D.P."/>
            <person name="Kaster A.-K."/>
            <person name="Ovreas L."/>
            <person name="Rohde M."/>
            <person name="Galperin M.Y."/>
            <person name="Jogler C."/>
        </authorList>
    </citation>
    <scope>NUCLEOTIDE SEQUENCE [LARGE SCALE GENOMIC DNA]</scope>
    <source>
        <strain evidence="1 2">CA85</strain>
    </source>
</reference>
<organism evidence="1 2">
    <name type="scientific">Allorhodopirellula solitaria</name>
    <dbReference type="NCBI Taxonomy" id="2527987"/>
    <lineage>
        <taxon>Bacteria</taxon>
        <taxon>Pseudomonadati</taxon>
        <taxon>Planctomycetota</taxon>
        <taxon>Planctomycetia</taxon>
        <taxon>Pirellulales</taxon>
        <taxon>Pirellulaceae</taxon>
        <taxon>Allorhodopirellula</taxon>
    </lineage>
</organism>
<dbReference type="RefSeq" id="WP_146392450.1">
    <property type="nucleotide sequence ID" value="NZ_SJPK01000009.1"/>
</dbReference>
<sequence length="383" mass="43035">MNIKRVLSPWWLLVAISLAGLAAPFAWQHMRHATVVREVGAQAASLRQSGHPGDVNSLLQQFRETASDEHTVAWLEWMYIAFEFRKIALSAGVLDRNSGELQVADPDSGGSWSDDPVLDVLLQQSEPVYERLKELCRHGDQVWLPWPPNADTGGLSPLGMIWEIQSFMLTRMSHAVDSRDAETAMEAFATHQAALDAFDWQLSVSVEVQLSKIFEQRDTIVIEAIEQGLFDADQINQLEQTIARPFDVRKRWRSVVAANQVVFLDQLRDQLEKDRSIVDSQRDDQSGDRRIARASLQQVLLGWDRIMDAADDGIENLQHNANTAASALSPVEQNELANRPQLAGIQGLENVASNVRGLARAMVLREASRKKTIRTMDRERKAK</sequence>
<dbReference type="Proteomes" id="UP000318053">
    <property type="component" value="Unassembled WGS sequence"/>
</dbReference>
<comment type="caution">
    <text evidence="1">The sequence shown here is derived from an EMBL/GenBank/DDBJ whole genome shotgun (WGS) entry which is preliminary data.</text>
</comment>
<protein>
    <submittedName>
        <fullName evidence="1">Uncharacterized protein</fullName>
    </submittedName>
</protein>
<dbReference type="AlphaFoldDB" id="A0A5C5XQ73"/>